<dbReference type="EC" id="2.1.1.190" evidence="7"/>
<evidence type="ECO:0000313" key="7">
    <source>
        <dbReference type="EMBL" id="UQS83239.1"/>
    </source>
</evidence>
<dbReference type="CDD" id="cd02440">
    <property type="entry name" value="AdoMet_MTases"/>
    <property type="match status" value="1"/>
</dbReference>
<feature type="binding site" evidence="4">
    <location>
        <position position="334"/>
    </location>
    <ligand>
        <name>S-adenosyl-L-methionine</name>
        <dbReference type="ChEBI" id="CHEBI:59789"/>
    </ligand>
</feature>
<feature type="active site" description="Nucleophile" evidence="4">
    <location>
        <position position="409"/>
    </location>
</feature>
<dbReference type="GO" id="GO:0032259">
    <property type="term" value="P:methylation"/>
    <property type="evidence" value="ECO:0007669"/>
    <property type="project" value="UniProtKB-KW"/>
</dbReference>
<feature type="binding site" evidence="4">
    <location>
        <position position="284"/>
    </location>
    <ligand>
        <name>S-adenosyl-L-methionine</name>
        <dbReference type="ChEBI" id="CHEBI:59789"/>
    </ligand>
</feature>
<protein>
    <submittedName>
        <fullName evidence="7">23S rRNA (Uracil(1939)-C(5))-methyltransferase RlmD</fullName>
        <ecNumber evidence="7">2.1.1.190</ecNumber>
    </submittedName>
</protein>
<evidence type="ECO:0000256" key="2">
    <source>
        <dbReference type="ARBA" id="ARBA00022679"/>
    </source>
</evidence>
<evidence type="ECO:0000256" key="3">
    <source>
        <dbReference type="ARBA" id="ARBA00022691"/>
    </source>
</evidence>
<dbReference type="Pfam" id="PF01938">
    <property type="entry name" value="TRAM"/>
    <property type="match status" value="1"/>
</dbReference>
<dbReference type="EMBL" id="CP093365">
    <property type="protein sequence ID" value="UQS83239.1"/>
    <property type="molecule type" value="Genomic_DNA"/>
</dbReference>
<dbReference type="InterPro" id="IPR029063">
    <property type="entry name" value="SAM-dependent_MTases_sf"/>
</dbReference>
<reference evidence="7 8" key="1">
    <citation type="journal article" date="2022" name="Int. J. Syst. Evol. Microbiol.">
        <title>Apilactobacillus apisilvae sp. nov., Nicolia spurrieriana gen. nov. sp. nov., Bombilactobacillus folatiphilus sp. nov. and Bombilactobacillus thymidiniphilus sp. nov., four new lactic acid bacterial isolates from stingless bees Tetragonula carbonaria and Austroplebeia australis.</title>
        <authorList>
            <person name="Oliphant S.A."/>
            <person name="Watson-Haigh N.S."/>
            <person name="Sumby K.M."/>
            <person name="Gardner J."/>
            <person name="Groom S."/>
            <person name="Jiranek V."/>
        </authorList>
    </citation>
    <scope>NUCLEOTIDE SEQUENCE [LARGE SCALE GENOMIC DNA]</scope>
    <source>
        <strain evidence="7 8">SG4_A1</strain>
    </source>
</reference>
<sequence length="451" mass="50807">MQTTNLTKNQQIKLNILDLSYEGLGVAKVDGYSLFVENALPTEQVVAIVTKVGKNFGFAKTIEILRPSADRETQYDLKYLQTGIAPLAHWRYERQLEFKRQQVVNNFAKQKLTIPVKETLGSQDPVGYRNKAQIPIRTVANQATTGFFRNRSHNLVPMEDFLIQDPQIDQAIKQIRDYMRELNIQGYDEIKNNGQIRHIMVRRAYYTREIMIVLVVTNSKFATLPQLLDKIMQNMAPTSLYINVNSKKTNVILGSKFKLVAGQEYITDEILGKKFRISPQSFYQVNPKQTQKLYQLAIDAADLKGNEIVVDAYSGIGTIGLSMADRAQKVIGIEVVDQAVQDAKMNAAINGITNAEFIQGKTEDVLQKWAKEQQKIDVLIVDPPRKGLADRLVQSILALQPQKIVYISCNPATLARDVAALADVYQASFATPVDMFPLTKHVESVTTLNVR</sequence>
<comment type="similarity">
    <text evidence="4">Belongs to the class I-like SAM-binding methyltransferase superfamily. RNA M5U methyltransferase family.</text>
</comment>
<feature type="domain" description="TRAM" evidence="6">
    <location>
        <begin position="5"/>
        <end position="63"/>
    </location>
</feature>
<dbReference type="PANTHER" id="PTHR11061:SF30">
    <property type="entry name" value="TRNA (URACIL(54)-C(5))-METHYLTRANSFERASE"/>
    <property type="match status" value="1"/>
</dbReference>
<dbReference type="Gene3D" id="2.40.50.140">
    <property type="entry name" value="Nucleic acid-binding proteins"/>
    <property type="match status" value="1"/>
</dbReference>
<dbReference type="InterPro" id="IPR010280">
    <property type="entry name" value="U5_MeTrfase_fam"/>
</dbReference>
<evidence type="ECO:0000313" key="8">
    <source>
        <dbReference type="Proteomes" id="UP000831947"/>
    </source>
</evidence>
<organism evidence="7 8">
    <name type="scientific">Bombilactobacillus thymidiniphilus</name>
    <dbReference type="NCBI Taxonomy" id="2923363"/>
    <lineage>
        <taxon>Bacteria</taxon>
        <taxon>Bacillati</taxon>
        <taxon>Bacillota</taxon>
        <taxon>Bacilli</taxon>
        <taxon>Lactobacillales</taxon>
        <taxon>Lactobacillaceae</taxon>
        <taxon>Bombilactobacillus</taxon>
    </lineage>
</organism>
<feature type="binding site" evidence="4">
    <location>
        <position position="313"/>
    </location>
    <ligand>
        <name>S-adenosyl-L-methionine</name>
        <dbReference type="ChEBI" id="CHEBI:59789"/>
    </ligand>
</feature>
<dbReference type="Gene3D" id="3.40.50.150">
    <property type="entry name" value="Vaccinia Virus protein VP39"/>
    <property type="match status" value="1"/>
</dbReference>
<dbReference type="SUPFAM" id="SSF53335">
    <property type="entry name" value="S-adenosyl-L-methionine-dependent methyltransferases"/>
    <property type="match status" value="1"/>
</dbReference>
<dbReference type="InterPro" id="IPR012340">
    <property type="entry name" value="NA-bd_OB-fold"/>
</dbReference>
<dbReference type="PROSITE" id="PS01230">
    <property type="entry name" value="TRMA_1"/>
    <property type="match status" value="1"/>
</dbReference>
<dbReference type="NCBIfam" id="TIGR00479">
    <property type="entry name" value="rumA"/>
    <property type="match status" value="1"/>
</dbReference>
<dbReference type="InterPro" id="IPR030390">
    <property type="entry name" value="MeTrfase_TrmA_AS"/>
</dbReference>
<evidence type="ECO:0000256" key="5">
    <source>
        <dbReference type="PROSITE-ProRule" id="PRU10015"/>
    </source>
</evidence>
<keyword evidence="3 4" id="KW-0949">S-adenosyl-L-methionine</keyword>
<evidence type="ECO:0000256" key="4">
    <source>
        <dbReference type="PROSITE-ProRule" id="PRU01024"/>
    </source>
</evidence>
<dbReference type="PROSITE" id="PS51687">
    <property type="entry name" value="SAM_MT_RNA_M5U"/>
    <property type="match status" value="1"/>
</dbReference>
<evidence type="ECO:0000256" key="1">
    <source>
        <dbReference type="ARBA" id="ARBA00022603"/>
    </source>
</evidence>
<dbReference type="SUPFAM" id="SSF50249">
    <property type="entry name" value="Nucleic acid-binding proteins"/>
    <property type="match status" value="1"/>
</dbReference>
<dbReference type="Pfam" id="PF05958">
    <property type="entry name" value="tRNA_U5-meth_tr"/>
    <property type="match status" value="1"/>
</dbReference>
<dbReference type="Proteomes" id="UP000831947">
    <property type="component" value="Chromosome"/>
</dbReference>
<proteinExistence type="inferred from homology"/>
<keyword evidence="2 4" id="KW-0808">Transferase</keyword>
<keyword evidence="1 4" id="KW-0489">Methyltransferase</keyword>
<dbReference type="InterPro" id="IPR002792">
    <property type="entry name" value="TRAM_dom"/>
</dbReference>
<evidence type="ECO:0000259" key="6">
    <source>
        <dbReference type="PROSITE" id="PS50926"/>
    </source>
</evidence>
<dbReference type="PANTHER" id="PTHR11061">
    <property type="entry name" value="RNA M5U METHYLTRANSFERASE"/>
    <property type="match status" value="1"/>
</dbReference>
<keyword evidence="8" id="KW-1185">Reference proteome</keyword>
<dbReference type="PROSITE" id="PS50926">
    <property type="entry name" value="TRAM"/>
    <property type="match status" value="1"/>
</dbReference>
<name>A0ABY4PBV6_9LACO</name>
<dbReference type="Gene3D" id="2.40.50.1070">
    <property type="match status" value="1"/>
</dbReference>
<gene>
    <name evidence="7" type="primary">rlmD</name>
    <name evidence="7" type="ORF">MOO47_05535</name>
</gene>
<feature type="binding site" evidence="4">
    <location>
        <position position="382"/>
    </location>
    <ligand>
        <name>S-adenosyl-L-methionine</name>
        <dbReference type="ChEBI" id="CHEBI:59789"/>
    </ligand>
</feature>
<accession>A0ABY4PBV6</accession>
<dbReference type="RefSeq" id="WP_249512465.1">
    <property type="nucleotide sequence ID" value="NZ_CP093365.1"/>
</dbReference>
<feature type="active site" evidence="5">
    <location>
        <position position="409"/>
    </location>
</feature>
<dbReference type="GO" id="GO:0008168">
    <property type="term" value="F:methyltransferase activity"/>
    <property type="evidence" value="ECO:0007669"/>
    <property type="project" value="UniProtKB-KW"/>
</dbReference>